<name>A0A543K3T8_9RHOB</name>
<dbReference type="EMBL" id="VFPT01000005">
    <property type="protein sequence ID" value="TQM89740.1"/>
    <property type="molecule type" value="Genomic_DNA"/>
</dbReference>
<dbReference type="AlphaFoldDB" id="A0A543K3T8"/>
<dbReference type="SUPFAM" id="SSF109709">
    <property type="entry name" value="KorB DNA-binding domain-like"/>
    <property type="match status" value="1"/>
</dbReference>
<dbReference type="InterPro" id="IPR036086">
    <property type="entry name" value="ParB/Sulfiredoxin_sf"/>
</dbReference>
<proteinExistence type="predicted"/>
<evidence type="ECO:0000313" key="3">
    <source>
        <dbReference type="Proteomes" id="UP000320582"/>
    </source>
</evidence>
<keyword evidence="3" id="KW-1185">Reference proteome</keyword>
<dbReference type="Pfam" id="PF02195">
    <property type="entry name" value="ParB_N"/>
    <property type="match status" value="1"/>
</dbReference>
<reference evidence="2 3" key="1">
    <citation type="submission" date="2019-06" db="EMBL/GenBank/DDBJ databases">
        <title>Genomic Encyclopedia of Archaeal and Bacterial Type Strains, Phase II (KMG-II): from individual species to whole genera.</title>
        <authorList>
            <person name="Goeker M."/>
        </authorList>
    </citation>
    <scope>NUCLEOTIDE SEQUENCE [LARGE SCALE GENOMIC DNA]</scope>
    <source>
        <strain evidence="2 3">DSM 18423</strain>
    </source>
</reference>
<dbReference type="Gene3D" id="3.90.1530.30">
    <property type="match status" value="1"/>
</dbReference>
<gene>
    <name evidence="2" type="ORF">BD293_4421</name>
</gene>
<dbReference type="SUPFAM" id="SSF110849">
    <property type="entry name" value="ParB/Sulfiredoxin"/>
    <property type="match status" value="1"/>
</dbReference>
<dbReference type="PANTHER" id="PTHR33375:SF7">
    <property type="entry name" value="CHROMOSOME 2-PARTITIONING PROTEIN PARB-RELATED"/>
    <property type="match status" value="1"/>
</dbReference>
<accession>A0A543K3T8</accession>
<dbReference type="InterPro" id="IPR050336">
    <property type="entry name" value="Chromosome_partition/occlusion"/>
</dbReference>
<feature type="domain" description="ParB-like N-terminal" evidence="1">
    <location>
        <begin position="13"/>
        <end position="79"/>
    </location>
</feature>
<sequence length="623" mass="68885">MTKHQTITADTIQRFVLADLYLSDLNPRQVADPQEIDHLADSIEVCGLIQNLAGLMDAKGKIAIVAGGRRLRAITRAMERNPEFLTTRPELATIPVQLAPDEQTARAWASAENTARADLHPADEIRAYGRMRQAGSDVTAIARVFAATEAHVYRRLALADLPAPVLDALRKGEISLSIASAFTVANDEARALEILDGVRGNDNYTAQRVKTLLQPEAVAMTDRRARFVTLDAYQAAGGTITRDLFADSAFLQDAELLDRLFEQKLQDAAEGLKAEGWKWVETVPAPYVSYEVTQRMKRLYRVEGELTEDQAARVDELAEIAEQDDLTDAQRDEWAALEDILAGDYTNTQRQHSGLYVYVAHDGELRTDCAYIRPEDFADAIAAEVLTGHAASSAAATAEQTAAPKSPYSASLVQDMHAARLHALQSALLDKPELLLDLLGFMFSGKGGVYETLFDLTPREANITPSKTEGLDADTRLASDEDRPSWMKADERVDAFTRFQGEGKKARNAALSLGLTRTLSYPHRETAFFDHIEAAASADLRKVWSPTAEGFFSRVSADYLDALMLDLTQCDPQGSGFKAWAKQKKAQKAEALERLFTCPDYQAVWQIDADQRARIKAWRPDCF</sequence>
<dbReference type="InterPro" id="IPR003115">
    <property type="entry name" value="ParB_N"/>
</dbReference>
<dbReference type="GO" id="GO:0007059">
    <property type="term" value="P:chromosome segregation"/>
    <property type="evidence" value="ECO:0007669"/>
    <property type="project" value="TreeGrafter"/>
</dbReference>
<dbReference type="RefSeq" id="WP_142085778.1">
    <property type="nucleotide sequence ID" value="NZ_VFPT01000005.1"/>
</dbReference>
<dbReference type="Gene3D" id="1.10.10.2830">
    <property type="match status" value="1"/>
</dbReference>
<evidence type="ECO:0000313" key="2">
    <source>
        <dbReference type="EMBL" id="TQM89740.1"/>
    </source>
</evidence>
<dbReference type="PANTHER" id="PTHR33375">
    <property type="entry name" value="CHROMOSOME-PARTITIONING PROTEIN PARB-RELATED"/>
    <property type="match status" value="1"/>
</dbReference>
<protein>
    <submittedName>
        <fullName evidence="2">ParB family protein</fullName>
    </submittedName>
</protein>
<dbReference type="CDD" id="cd16406">
    <property type="entry name" value="ParB_N_like"/>
    <property type="match status" value="1"/>
</dbReference>
<organism evidence="2 3">
    <name type="scientific">Roseinatronobacter monicus</name>
    <dbReference type="NCBI Taxonomy" id="393481"/>
    <lineage>
        <taxon>Bacteria</taxon>
        <taxon>Pseudomonadati</taxon>
        <taxon>Pseudomonadota</taxon>
        <taxon>Alphaproteobacteria</taxon>
        <taxon>Rhodobacterales</taxon>
        <taxon>Paracoccaceae</taxon>
        <taxon>Roseinatronobacter</taxon>
    </lineage>
</organism>
<evidence type="ECO:0000259" key="1">
    <source>
        <dbReference type="Pfam" id="PF02195"/>
    </source>
</evidence>
<dbReference type="OrthoDB" id="9813122at2"/>
<comment type="caution">
    <text evidence="2">The sequence shown here is derived from an EMBL/GenBank/DDBJ whole genome shotgun (WGS) entry which is preliminary data.</text>
</comment>
<dbReference type="GO" id="GO:0005694">
    <property type="term" value="C:chromosome"/>
    <property type="evidence" value="ECO:0007669"/>
    <property type="project" value="TreeGrafter"/>
</dbReference>
<dbReference type="Proteomes" id="UP000320582">
    <property type="component" value="Unassembled WGS sequence"/>
</dbReference>